<name>A0AAD6WW41_9AGAR</name>
<keyword evidence="3" id="KW-1185">Reference proteome</keyword>
<protein>
    <recommendedName>
        <fullName evidence="4">F-box domain-containing protein</fullName>
    </recommendedName>
</protein>
<evidence type="ECO:0000256" key="1">
    <source>
        <dbReference type="SAM" id="MobiDB-lite"/>
    </source>
</evidence>
<dbReference type="AlphaFoldDB" id="A0AAD6WW41"/>
<feature type="compositionally biased region" description="Acidic residues" evidence="1">
    <location>
        <begin position="211"/>
        <end position="236"/>
    </location>
</feature>
<proteinExistence type="predicted"/>
<sequence length="436" mass="49870">MLLSLANELQAQICGFQDHHSLTVLMRVNKSLSRLVEPMLYSQVELHPPDYHEYYRYPSEADNIPTEHRKYWTEAFVYTELKELGASFKTDSFMALFQETDASGPPRARREALAKHVRLLCLELSLDNSETHAADPFGIIASFQNLTHLELTMNWPRQHQIWNKVARDFLAKSHPPLENLRTLRLRGYLPKSSSLVYDRQNPPRQRKSEGYEDDEDDDEDDDEVDTAENSDAEDFEHEECIAPRALAALDDIDLTRQFSSLAYLRLCWPAESPRGGVHDVYVSVASDITILKEWAALIRATRGTLEHLILDQRPFAEEIEQDSTGDEEFLRAFAYGPGYDRFVEHALPALIEDGAEWPRLRSVHLHGFDVPPKDGGEVNDAVDQPQRLLEVVAARFEPLGVDVRSDLGRRMVYEDDDGVIRGHVDGFGGRRWDLDD</sequence>
<feature type="region of interest" description="Disordered" evidence="1">
    <location>
        <begin position="194"/>
        <end position="236"/>
    </location>
</feature>
<evidence type="ECO:0008006" key="4">
    <source>
        <dbReference type="Google" id="ProtNLM"/>
    </source>
</evidence>
<evidence type="ECO:0000313" key="2">
    <source>
        <dbReference type="EMBL" id="KAJ7029573.1"/>
    </source>
</evidence>
<organism evidence="2 3">
    <name type="scientific">Mycena alexandri</name>
    <dbReference type="NCBI Taxonomy" id="1745969"/>
    <lineage>
        <taxon>Eukaryota</taxon>
        <taxon>Fungi</taxon>
        <taxon>Dikarya</taxon>
        <taxon>Basidiomycota</taxon>
        <taxon>Agaricomycotina</taxon>
        <taxon>Agaricomycetes</taxon>
        <taxon>Agaricomycetidae</taxon>
        <taxon>Agaricales</taxon>
        <taxon>Marasmiineae</taxon>
        <taxon>Mycenaceae</taxon>
        <taxon>Mycena</taxon>
    </lineage>
</organism>
<gene>
    <name evidence="2" type="ORF">C8F04DRAFT_1116240</name>
</gene>
<dbReference type="EMBL" id="JARJCM010000100">
    <property type="protein sequence ID" value="KAJ7029573.1"/>
    <property type="molecule type" value="Genomic_DNA"/>
</dbReference>
<evidence type="ECO:0000313" key="3">
    <source>
        <dbReference type="Proteomes" id="UP001218188"/>
    </source>
</evidence>
<comment type="caution">
    <text evidence="2">The sequence shown here is derived from an EMBL/GenBank/DDBJ whole genome shotgun (WGS) entry which is preliminary data.</text>
</comment>
<dbReference type="Proteomes" id="UP001218188">
    <property type="component" value="Unassembled WGS sequence"/>
</dbReference>
<reference evidence="2" key="1">
    <citation type="submission" date="2023-03" db="EMBL/GenBank/DDBJ databases">
        <title>Massive genome expansion in bonnet fungi (Mycena s.s.) driven by repeated elements and novel gene families across ecological guilds.</title>
        <authorList>
            <consortium name="Lawrence Berkeley National Laboratory"/>
            <person name="Harder C.B."/>
            <person name="Miyauchi S."/>
            <person name="Viragh M."/>
            <person name="Kuo A."/>
            <person name="Thoen E."/>
            <person name="Andreopoulos B."/>
            <person name="Lu D."/>
            <person name="Skrede I."/>
            <person name="Drula E."/>
            <person name="Henrissat B."/>
            <person name="Morin E."/>
            <person name="Kohler A."/>
            <person name="Barry K."/>
            <person name="LaButti K."/>
            <person name="Morin E."/>
            <person name="Salamov A."/>
            <person name="Lipzen A."/>
            <person name="Mereny Z."/>
            <person name="Hegedus B."/>
            <person name="Baldrian P."/>
            <person name="Stursova M."/>
            <person name="Weitz H."/>
            <person name="Taylor A."/>
            <person name="Grigoriev I.V."/>
            <person name="Nagy L.G."/>
            <person name="Martin F."/>
            <person name="Kauserud H."/>
        </authorList>
    </citation>
    <scope>NUCLEOTIDE SEQUENCE</scope>
    <source>
        <strain evidence="2">CBHHK200</strain>
    </source>
</reference>
<accession>A0AAD6WW41</accession>